<accession>A0ABR1M090</accession>
<proteinExistence type="predicted"/>
<dbReference type="Proteomes" id="UP001365128">
    <property type="component" value="Unassembled WGS sequence"/>
</dbReference>
<gene>
    <name evidence="1" type="ORF">IWX46DRAFT_193530</name>
</gene>
<sequence>MHSADVLGLRLHRSAEQCQKPFLCLNSQHRPWLSHALLTLDTISIHGRLAEPPSQWLPSDTDMRLRIQLQEPKTQSLFQRPGPHALPCFGNSGPANQPSALWRLAICCTSPLLPLTQLALSPRAIPLCALSPTLTTDRHSVCLVKRRCYRLSRRSEKKKREEYLTKKRPIPTLEFLVLRPSNSKQTRQTPNTCKIRQLWSKNTNESSAMSLGL</sequence>
<protein>
    <submittedName>
        <fullName evidence="1">Uncharacterized protein</fullName>
    </submittedName>
</protein>
<evidence type="ECO:0000313" key="1">
    <source>
        <dbReference type="EMBL" id="KAK7540396.1"/>
    </source>
</evidence>
<reference evidence="1 2" key="1">
    <citation type="submission" date="2024-04" db="EMBL/GenBank/DDBJ databases">
        <title>Phyllosticta paracitricarpa is synonymous to the EU quarantine fungus P. citricarpa based on phylogenomic analyses.</title>
        <authorList>
            <consortium name="Lawrence Berkeley National Laboratory"/>
            <person name="Van Ingen-Buijs V.A."/>
            <person name="Van Westerhoven A.C."/>
            <person name="Haridas S."/>
            <person name="Skiadas P."/>
            <person name="Martin F."/>
            <person name="Groenewald J.Z."/>
            <person name="Crous P.W."/>
            <person name="Seidl M.F."/>
        </authorList>
    </citation>
    <scope>NUCLEOTIDE SEQUENCE [LARGE SCALE GENOMIC DNA]</scope>
    <source>
        <strain evidence="1 2">CBS 122670</strain>
    </source>
</reference>
<name>A0ABR1M090_9PEZI</name>
<keyword evidence="2" id="KW-1185">Reference proteome</keyword>
<comment type="caution">
    <text evidence="1">The sequence shown here is derived from an EMBL/GenBank/DDBJ whole genome shotgun (WGS) entry which is preliminary data.</text>
</comment>
<evidence type="ECO:0000313" key="2">
    <source>
        <dbReference type="Proteomes" id="UP001365128"/>
    </source>
</evidence>
<dbReference type="EMBL" id="JBBPDW010000026">
    <property type="protein sequence ID" value="KAK7540396.1"/>
    <property type="molecule type" value="Genomic_DNA"/>
</dbReference>
<organism evidence="1 2">
    <name type="scientific">Phyllosticta citricarpa</name>
    <dbReference type="NCBI Taxonomy" id="55181"/>
    <lineage>
        <taxon>Eukaryota</taxon>
        <taxon>Fungi</taxon>
        <taxon>Dikarya</taxon>
        <taxon>Ascomycota</taxon>
        <taxon>Pezizomycotina</taxon>
        <taxon>Dothideomycetes</taxon>
        <taxon>Dothideomycetes incertae sedis</taxon>
        <taxon>Botryosphaeriales</taxon>
        <taxon>Phyllostictaceae</taxon>
        <taxon>Phyllosticta</taxon>
    </lineage>
</organism>